<gene>
    <name evidence="1" type="ORF">BYL167_LOCUS36085</name>
    <name evidence="2" type="ORF">GIL414_LOCUS36927</name>
</gene>
<evidence type="ECO:0000313" key="1">
    <source>
        <dbReference type="EMBL" id="CAF4502649.1"/>
    </source>
</evidence>
<evidence type="ECO:0000313" key="2">
    <source>
        <dbReference type="EMBL" id="CAF4553267.1"/>
    </source>
</evidence>
<dbReference type="Proteomes" id="UP000681720">
    <property type="component" value="Unassembled WGS sequence"/>
</dbReference>
<dbReference type="EMBL" id="CAJOBH010077744">
    <property type="protein sequence ID" value="CAF4502649.1"/>
    <property type="molecule type" value="Genomic_DNA"/>
</dbReference>
<dbReference type="Proteomes" id="UP000681967">
    <property type="component" value="Unassembled WGS sequence"/>
</dbReference>
<organism evidence="2 3">
    <name type="scientific">Rotaria magnacalcarata</name>
    <dbReference type="NCBI Taxonomy" id="392030"/>
    <lineage>
        <taxon>Eukaryota</taxon>
        <taxon>Metazoa</taxon>
        <taxon>Spiralia</taxon>
        <taxon>Gnathifera</taxon>
        <taxon>Rotifera</taxon>
        <taxon>Eurotatoria</taxon>
        <taxon>Bdelloidea</taxon>
        <taxon>Philodinida</taxon>
        <taxon>Philodinidae</taxon>
        <taxon>Rotaria</taxon>
    </lineage>
</organism>
<feature type="non-terminal residue" evidence="2">
    <location>
        <position position="32"/>
    </location>
</feature>
<dbReference type="AlphaFoldDB" id="A0A8S2YG90"/>
<comment type="caution">
    <text evidence="2">The sequence shown here is derived from an EMBL/GenBank/DDBJ whole genome shotgun (WGS) entry which is preliminary data.</text>
</comment>
<dbReference type="Gene3D" id="3.30.200.20">
    <property type="entry name" value="Phosphorylase Kinase, domain 1"/>
    <property type="match status" value="1"/>
</dbReference>
<protein>
    <submittedName>
        <fullName evidence="2">Uncharacterized protein</fullName>
    </submittedName>
</protein>
<reference evidence="2" key="1">
    <citation type="submission" date="2021-02" db="EMBL/GenBank/DDBJ databases">
        <authorList>
            <person name="Nowell W R."/>
        </authorList>
    </citation>
    <scope>NUCLEOTIDE SEQUENCE</scope>
</reference>
<sequence length="32" mass="3680">MAIHDIIKLNQVTHVNDERTILGNVQHPFIVN</sequence>
<proteinExistence type="predicted"/>
<evidence type="ECO:0000313" key="3">
    <source>
        <dbReference type="Proteomes" id="UP000681720"/>
    </source>
</evidence>
<dbReference type="EMBL" id="CAJOBJ010093395">
    <property type="protein sequence ID" value="CAF4553267.1"/>
    <property type="molecule type" value="Genomic_DNA"/>
</dbReference>
<name>A0A8S2YG90_9BILA</name>
<accession>A0A8S2YG90</accession>